<proteinExistence type="predicted"/>
<keyword evidence="1" id="KW-0472">Membrane</keyword>
<evidence type="ECO:0000313" key="2">
    <source>
        <dbReference type="EMBL" id="GIX81005.1"/>
    </source>
</evidence>
<dbReference type="EMBL" id="BPLR01003084">
    <property type="protein sequence ID" value="GIX81005.1"/>
    <property type="molecule type" value="Genomic_DNA"/>
</dbReference>
<organism evidence="2 3">
    <name type="scientific">Caerostris extrusa</name>
    <name type="common">Bark spider</name>
    <name type="synonym">Caerostris bankana</name>
    <dbReference type="NCBI Taxonomy" id="172846"/>
    <lineage>
        <taxon>Eukaryota</taxon>
        <taxon>Metazoa</taxon>
        <taxon>Ecdysozoa</taxon>
        <taxon>Arthropoda</taxon>
        <taxon>Chelicerata</taxon>
        <taxon>Arachnida</taxon>
        <taxon>Araneae</taxon>
        <taxon>Araneomorphae</taxon>
        <taxon>Entelegynae</taxon>
        <taxon>Araneoidea</taxon>
        <taxon>Araneidae</taxon>
        <taxon>Caerostris</taxon>
    </lineage>
</organism>
<protein>
    <submittedName>
        <fullName evidence="2">Uncharacterized protein</fullName>
    </submittedName>
</protein>
<keyword evidence="1" id="KW-1133">Transmembrane helix</keyword>
<keyword evidence="1" id="KW-0812">Transmembrane</keyword>
<feature type="transmembrane region" description="Helical" evidence="1">
    <location>
        <begin position="76"/>
        <end position="96"/>
    </location>
</feature>
<evidence type="ECO:0000313" key="3">
    <source>
        <dbReference type="Proteomes" id="UP001054945"/>
    </source>
</evidence>
<keyword evidence="3" id="KW-1185">Reference proteome</keyword>
<gene>
    <name evidence="2" type="ORF">CEXT_246961</name>
</gene>
<sequence length="119" mass="13918">MPWESYQKPKPATALNNCQTRIKLFSERWSSVRLEDPRAPPKRNYERQTSGRRVMQLSSGQITCVIENMLLKLSRCYFKVTVLFFHVVTIIGNFLLSHSDHMLIFCSKIGHPDSVHHTW</sequence>
<dbReference type="AlphaFoldDB" id="A0AAV4NAY4"/>
<reference evidence="2 3" key="1">
    <citation type="submission" date="2021-06" db="EMBL/GenBank/DDBJ databases">
        <title>Caerostris extrusa draft genome.</title>
        <authorList>
            <person name="Kono N."/>
            <person name="Arakawa K."/>
        </authorList>
    </citation>
    <scope>NUCLEOTIDE SEQUENCE [LARGE SCALE GENOMIC DNA]</scope>
</reference>
<comment type="caution">
    <text evidence="2">The sequence shown here is derived from an EMBL/GenBank/DDBJ whole genome shotgun (WGS) entry which is preliminary data.</text>
</comment>
<evidence type="ECO:0000256" key="1">
    <source>
        <dbReference type="SAM" id="Phobius"/>
    </source>
</evidence>
<accession>A0AAV4NAY4</accession>
<dbReference type="Proteomes" id="UP001054945">
    <property type="component" value="Unassembled WGS sequence"/>
</dbReference>
<name>A0AAV4NAY4_CAEEX</name>